<evidence type="ECO:0000256" key="2">
    <source>
        <dbReference type="ARBA" id="ARBA00007635"/>
    </source>
</evidence>
<feature type="transmembrane region" description="Helical" evidence="6">
    <location>
        <begin position="192"/>
        <end position="212"/>
    </location>
</feature>
<dbReference type="GO" id="GO:0022857">
    <property type="term" value="F:transmembrane transporter activity"/>
    <property type="evidence" value="ECO:0007669"/>
    <property type="project" value="InterPro"/>
</dbReference>
<feature type="transmembrane region" description="Helical" evidence="6">
    <location>
        <begin position="224"/>
        <end position="243"/>
    </location>
</feature>
<evidence type="ECO:0000256" key="3">
    <source>
        <dbReference type="ARBA" id="ARBA00022692"/>
    </source>
</evidence>
<dbReference type="InterPro" id="IPR000620">
    <property type="entry name" value="EamA_dom"/>
</dbReference>
<comment type="subcellular location">
    <subcellularLocation>
        <location evidence="1 6">Membrane</location>
        <topology evidence="1 6">Multi-pass membrane protein</topology>
    </subcellularLocation>
</comment>
<dbReference type="PANTHER" id="PTHR31218">
    <property type="entry name" value="WAT1-RELATED PROTEIN"/>
    <property type="match status" value="1"/>
</dbReference>
<evidence type="ECO:0000259" key="7">
    <source>
        <dbReference type="Pfam" id="PF00892"/>
    </source>
</evidence>
<dbReference type="EMBL" id="JAUIZM010000001">
    <property type="protein sequence ID" value="KAK1402334.1"/>
    <property type="molecule type" value="Genomic_DNA"/>
</dbReference>
<evidence type="ECO:0000256" key="5">
    <source>
        <dbReference type="ARBA" id="ARBA00023136"/>
    </source>
</evidence>
<feature type="transmembrane region" description="Helical" evidence="6">
    <location>
        <begin position="112"/>
        <end position="130"/>
    </location>
</feature>
<comment type="caution">
    <text evidence="8">The sequence shown here is derived from an EMBL/GenBank/DDBJ whole genome shotgun (WGS) entry which is preliminary data.</text>
</comment>
<proteinExistence type="inferred from homology"/>
<name>A0AAD8NA43_9APIA</name>
<reference evidence="8" key="1">
    <citation type="submission" date="2023-02" db="EMBL/GenBank/DDBJ databases">
        <title>Genome of toxic invasive species Heracleum sosnowskyi carries increased number of genes despite the absence of recent whole-genome duplications.</title>
        <authorList>
            <person name="Schelkunov M."/>
            <person name="Shtratnikova V."/>
            <person name="Makarenko M."/>
            <person name="Klepikova A."/>
            <person name="Omelchenko D."/>
            <person name="Novikova G."/>
            <person name="Obukhova E."/>
            <person name="Bogdanov V."/>
            <person name="Penin A."/>
            <person name="Logacheva M."/>
        </authorList>
    </citation>
    <scope>NUCLEOTIDE SEQUENCE</scope>
    <source>
        <strain evidence="8">Hsosn_3</strain>
        <tissue evidence="8">Leaf</tissue>
    </source>
</reference>
<dbReference type="Pfam" id="PF00892">
    <property type="entry name" value="EamA"/>
    <property type="match status" value="2"/>
</dbReference>
<feature type="transmembrane region" description="Helical" evidence="6">
    <location>
        <begin position="289"/>
        <end position="309"/>
    </location>
</feature>
<feature type="transmembrane region" description="Helical" evidence="6">
    <location>
        <begin position="142"/>
        <end position="160"/>
    </location>
</feature>
<feature type="transmembrane region" description="Helical" evidence="6">
    <location>
        <begin position="79"/>
        <end position="100"/>
    </location>
</feature>
<feature type="transmembrane region" description="Helical" evidence="6">
    <location>
        <begin position="315"/>
        <end position="334"/>
    </location>
</feature>
<reference evidence="8" key="2">
    <citation type="submission" date="2023-05" db="EMBL/GenBank/DDBJ databases">
        <authorList>
            <person name="Schelkunov M.I."/>
        </authorList>
    </citation>
    <scope>NUCLEOTIDE SEQUENCE</scope>
    <source>
        <strain evidence="8">Hsosn_3</strain>
        <tissue evidence="8">Leaf</tissue>
    </source>
</reference>
<dbReference type="InterPro" id="IPR030184">
    <property type="entry name" value="WAT1-related"/>
</dbReference>
<evidence type="ECO:0000313" key="9">
    <source>
        <dbReference type="Proteomes" id="UP001237642"/>
    </source>
</evidence>
<dbReference type="SUPFAM" id="SSF103481">
    <property type="entry name" value="Multidrug resistance efflux transporter EmrE"/>
    <property type="match status" value="2"/>
</dbReference>
<gene>
    <name evidence="8" type="ORF">POM88_001939</name>
</gene>
<dbReference type="GO" id="GO:0016020">
    <property type="term" value="C:membrane"/>
    <property type="evidence" value="ECO:0007669"/>
    <property type="project" value="UniProtKB-SubCell"/>
</dbReference>
<dbReference type="InterPro" id="IPR037185">
    <property type="entry name" value="EmrE-like"/>
</dbReference>
<keyword evidence="5 6" id="KW-0472">Membrane</keyword>
<evidence type="ECO:0000256" key="6">
    <source>
        <dbReference type="RuleBase" id="RU363077"/>
    </source>
</evidence>
<feature type="transmembrane region" description="Helical" evidence="6">
    <location>
        <begin position="50"/>
        <end position="67"/>
    </location>
</feature>
<evidence type="ECO:0000313" key="8">
    <source>
        <dbReference type="EMBL" id="KAK1402334.1"/>
    </source>
</evidence>
<evidence type="ECO:0000256" key="1">
    <source>
        <dbReference type="ARBA" id="ARBA00004141"/>
    </source>
</evidence>
<sequence length="409" mass="44380">MALSMKKICNIVHGLKPTILMVIGQIILGVSIVLYKLAADDGSDLRILVAYRFLFAAAFMIPVALYVERNKRPKLTWMVIWQSFLSAMLGGSVFQNLYILSLVVTSATFSTAMTNLVTVVTFLLALCFRLEKLNWDKTSGKAKVMGTLLSLAGAMVLTLYKGPDIVRWNTHLDLVNHGNHHSGHAGGTRTNMVLGACASLVSVTCYALWFNVQAKIAEHYPCPYSSSALMITMAAIQCLLYCLCIQRDWSQWKLGWNIRLLNVSFAGVLSTGGLFTIVAWCVRMRGPLFVSAFNPLMVVIVALAGTLILNETLHLGSMLGGITIICGLYVLLWGKAMEEKTKPQLPETSSGDISKPVNIVLTLSSAGASENDKSVVCSKNTLDAITAHGASAAVANAHAESDEMRSVEK</sequence>
<dbReference type="Proteomes" id="UP001237642">
    <property type="component" value="Unassembled WGS sequence"/>
</dbReference>
<keyword evidence="4 6" id="KW-1133">Transmembrane helix</keyword>
<accession>A0AAD8NA43</accession>
<feature type="transmembrane region" description="Helical" evidence="6">
    <location>
        <begin position="263"/>
        <end position="282"/>
    </location>
</feature>
<feature type="domain" description="EamA" evidence="7">
    <location>
        <begin position="19"/>
        <end position="158"/>
    </location>
</feature>
<organism evidence="8 9">
    <name type="scientific">Heracleum sosnowskyi</name>
    <dbReference type="NCBI Taxonomy" id="360622"/>
    <lineage>
        <taxon>Eukaryota</taxon>
        <taxon>Viridiplantae</taxon>
        <taxon>Streptophyta</taxon>
        <taxon>Embryophyta</taxon>
        <taxon>Tracheophyta</taxon>
        <taxon>Spermatophyta</taxon>
        <taxon>Magnoliopsida</taxon>
        <taxon>eudicotyledons</taxon>
        <taxon>Gunneridae</taxon>
        <taxon>Pentapetalae</taxon>
        <taxon>asterids</taxon>
        <taxon>campanulids</taxon>
        <taxon>Apiales</taxon>
        <taxon>Apiaceae</taxon>
        <taxon>Apioideae</taxon>
        <taxon>apioid superclade</taxon>
        <taxon>Tordylieae</taxon>
        <taxon>Tordyliinae</taxon>
        <taxon>Heracleum</taxon>
    </lineage>
</organism>
<feature type="domain" description="EamA" evidence="7">
    <location>
        <begin position="194"/>
        <end position="332"/>
    </location>
</feature>
<keyword evidence="3 6" id="KW-0812">Transmembrane</keyword>
<keyword evidence="9" id="KW-1185">Reference proteome</keyword>
<evidence type="ECO:0000256" key="4">
    <source>
        <dbReference type="ARBA" id="ARBA00022989"/>
    </source>
</evidence>
<protein>
    <recommendedName>
        <fullName evidence="6">WAT1-related protein</fullName>
    </recommendedName>
</protein>
<dbReference type="AlphaFoldDB" id="A0AAD8NA43"/>
<comment type="similarity">
    <text evidence="2 6">Belongs to the drug/metabolite transporter (DMT) superfamily. Plant drug/metabolite exporter (P-DME) (TC 2.A.7.4) family.</text>
</comment>
<feature type="transmembrane region" description="Helical" evidence="6">
    <location>
        <begin position="20"/>
        <end position="38"/>
    </location>
</feature>